<dbReference type="InterPro" id="IPR003343">
    <property type="entry name" value="Big_2"/>
</dbReference>
<dbReference type="Proteomes" id="UP000197781">
    <property type="component" value="Chromosome"/>
</dbReference>
<dbReference type="InterPro" id="IPR008964">
    <property type="entry name" value="Invasin/intimin_cell_adhesion"/>
</dbReference>
<protein>
    <recommendedName>
        <fullName evidence="2">BIG2 domain-containing protein</fullName>
    </recommendedName>
</protein>
<feature type="chain" id="PRO_5013098235" description="BIG2 domain-containing protein" evidence="1">
    <location>
        <begin position="30"/>
        <end position="370"/>
    </location>
</feature>
<organism evidence="3 4">
    <name type="scientific">Brevibacillus formosus</name>
    <dbReference type="NCBI Taxonomy" id="54913"/>
    <lineage>
        <taxon>Bacteria</taxon>
        <taxon>Bacillati</taxon>
        <taxon>Bacillota</taxon>
        <taxon>Bacilli</taxon>
        <taxon>Bacillales</taxon>
        <taxon>Paenibacillaceae</taxon>
        <taxon>Brevibacillus</taxon>
    </lineage>
</organism>
<evidence type="ECO:0000313" key="3">
    <source>
        <dbReference type="EMBL" id="ASJ57302.1"/>
    </source>
</evidence>
<sequence>MRNWQKGMLATAVTVGLIFSSVGQVPALANSATTSTQKKISKLVVDTKTVKLKKTGTQQLNVRVQYTDKTTEDVTQQAEWTSSDSDIATVDKGLVTAVSSGKTRVKASFGGKSVNVPVEIDVISKLSADQKKLALSVGGTKQVNATATFSDKSTADVTAQAEWESDDTEIVTVTNGLVTAVGSGKAKLKVKYGGKSVTIPVEVDVVSKLDSDKKKLYLRPDTTQSVTLLATLSTKEKVDVTSKAKWTSDDAKVATVENGVVTTVGSGKTRIKATYGGKTISIPVESAVISKLEFDTKKADLKVGESKDLKVSVVYTDKTKVDVTIDADWISTNSSVVTVADGKITAVKEGRATIVATYNGKVVKIQVTVK</sequence>
<feature type="domain" description="BIG2" evidence="2">
    <location>
        <begin position="39"/>
        <end position="119"/>
    </location>
</feature>
<dbReference type="KEGG" id="bfm:BP422_29610"/>
<feature type="domain" description="BIG2" evidence="2">
    <location>
        <begin position="205"/>
        <end position="285"/>
    </location>
</feature>
<name>A0A220MQP5_9BACL</name>
<feature type="domain" description="BIG2" evidence="2">
    <location>
        <begin position="288"/>
        <end position="368"/>
    </location>
</feature>
<feature type="domain" description="BIG2" evidence="2">
    <location>
        <begin position="122"/>
        <end position="202"/>
    </location>
</feature>
<proteinExistence type="predicted"/>
<gene>
    <name evidence="3" type="ORF">BP422_29610</name>
</gene>
<feature type="signal peptide" evidence="1">
    <location>
        <begin position="1"/>
        <end position="29"/>
    </location>
</feature>
<dbReference type="EMBL" id="CP018145">
    <property type="protein sequence ID" value="ASJ57302.1"/>
    <property type="molecule type" value="Genomic_DNA"/>
</dbReference>
<dbReference type="Gene3D" id="2.60.40.1080">
    <property type="match status" value="4"/>
</dbReference>
<evidence type="ECO:0000313" key="4">
    <source>
        <dbReference type="Proteomes" id="UP000197781"/>
    </source>
</evidence>
<reference evidence="3 4" key="1">
    <citation type="submission" date="2016-11" db="EMBL/GenBank/DDBJ databases">
        <authorList>
            <person name="Jaros S."/>
            <person name="Januszkiewicz K."/>
            <person name="Wedrychowicz H."/>
        </authorList>
    </citation>
    <scope>NUCLEOTIDE SEQUENCE [LARGE SCALE GENOMIC DNA]</scope>
    <source>
        <strain evidence="3 4">NF2</strain>
    </source>
</reference>
<dbReference type="Pfam" id="PF02368">
    <property type="entry name" value="Big_2"/>
    <property type="match status" value="3"/>
</dbReference>
<evidence type="ECO:0000259" key="2">
    <source>
        <dbReference type="SMART" id="SM00635"/>
    </source>
</evidence>
<dbReference type="AlphaFoldDB" id="A0A220MQP5"/>
<accession>A0A220MQP5</accession>
<evidence type="ECO:0000256" key="1">
    <source>
        <dbReference type="SAM" id="SignalP"/>
    </source>
</evidence>
<dbReference type="SUPFAM" id="SSF49373">
    <property type="entry name" value="Invasin/intimin cell-adhesion fragments"/>
    <property type="match status" value="4"/>
</dbReference>
<dbReference type="SMART" id="SM00635">
    <property type="entry name" value="BID_2"/>
    <property type="match status" value="4"/>
</dbReference>
<keyword evidence="1" id="KW-0732">Signal</keyword>
<dbReference type="RefSeq" id="WP_088910756.1">
    <property type="nucleotide sequence ID" value="NZ_CP018145.1"/>
</dbReference>